<dbReference type="SMART" id="SM00564">
    <property type="entry name" value="PQQ"/>
    <property type="match status" value="7"/>
</dbReference>
<dbReference type="GO" id="GO:0046872">
    <property type="term" value="F:metal ion binding"/>
    <property type="evidence" value="ECO:0007669"/>
    <property type="project" value="UniProtKB-KW"/>
</dbReference>
<keyword evidence="5 9" id="KW-0732">Signal</keyword>
<keyword evidence="12" id="KW-1185">Reference proteome</keyword>
<evidence type="ECO:0000256" key="9">
    <source>
        <dbReference type="SAM" id="SignalP"/>
    </source>
</evidence>
<feature type="signal peptide" evidence="9">
    <location>
        <begin position="1"/>
        <end position="31"/>
    </location>
</feature>
<evidence type="ECO:0000259" key="10">
    <source>
        <dbReference type="PROSITE" id="PS51007"/>
    </source>
</evidence>
<dbReference type="PROSITE" id="PS51007">
    <property type="entry name" value="CYTC"/>
    <property type="match status" value="1"/>
</dbReference>
<comment type="cofactor">
    <cofactor evidence="1">
        <name>pyrroloquinoline quinone</name>
        <dbReference type="ChEBI" id="CHEBI:58442"/>
    </cofactor>
</comment>
<feature type="domain" description="Cytochrome c" evidence="10">
    <location>
        <begin position="39"/>
        <end position="111"/>
    </location>
</feature>
<evidence type="ECO:0000256" key="4">
    <source>
        <dbReference type="ARBA" id="ARBA00022723"/>
    </source>
</evidence>
<keyword evidence="4 8" id="KW-0479">Metal-binding</keyword>
<keyword evidence="6" id="KW-0560">Oxidoreductase</keyword>
<name>A0A328AYJ4_9CAUL</name>
<dbReference type="GO" id="GO:0020037">
    <property type="term" value="F:heme binding"/>
    <property type="evidence" value="ECO:0007669"/>
    <property type="project" value="InterPro"/>
</dbReference>
<dbReference type="SUPFAM" id="SSF50998">
    <property type="entry name" value="Quinoprotein alcohol dehydrogenase-like"/>
    <property type="match status" value="2"/>
</dbReference>
<comment type="caution">
    <text evidence="11">The sequence shown here is derived from an EMBL/GenBank/DDBJ whole genome shotgun (WGS) entry which is preliminary data.</text>
</comment>
<dbReference type="InterPro" id="IPR002372">
    <property type="entry name" value="PQQ_rpt_dom"/>
</dbReference>
<dbReference type="InterPro" id="IPR011047">
    <property type="entry name" value="Quinoprotein_ADH-like_sf"/>
</dbReference>
<evidence type="ECO:0000313" key="12">
    <source>
        <dbReference type="Proteomes" id="UP000249842"/>
    </source>
</evidence>
<evidence type="ECO:0000313" key="11">
    <source>
        <dbReference type="EMBL" id="RAK59355.1"/>
    </source>
</evidence>
<dbReference type="InterPro" id="IPR009056">
    <property type="entry name" value="Cyt_c-like_dom"/>
</dbReference>
<dbReference type="GO" id="GO:0016491">
    <property type="term" value="F:oxidoreductase activity"/>
    <property type="evidence" value="ECO:0007669"/>
    <property type="project" value="UniProtKB-KW"/>
</dbReference>
<evidence type="ECO:0000256" key="6">
    <source>
        <dbReference type="ARBA" id="ARBA00023002"/>
    </source>
</evidence>
<dbReference type="AlphaFoldDB" id="A0A328AYJ4"/>
<sequence>MELGRITAALAAAGAGALVLAAALGGGAALAQGHGEAEQFPSPGKDVFDRNCAACHAGADPQSRAPALRALQTMSASTLTTALTSGVMRAQGAALSPRDLRDVVAWLAAPDAPAGTAWIESHRCPASRRTVDLKPAATLAGWGAGPENTRRLSAAKAGLKTADLGRLEVAWSFALPRTTALRSQPVIVGSTMFYAATQANTLLALDTRTGCVKWAVETPAGIRTSLAFGPLGPRGPLALIGGDNAGQLQAIDPRDGKLIWRVDPRHDKTAPLTGSPLLVGGRILVPISASDVAAAGRPTFECCKAHGALAALDAATGKVLWTFHTMAAAQPLGRKNAAGTDVYGPSGAPIWSSPAVDVRRGLVLTGTGENTSPPATGTSDSVVALDLATGKVRWTHQALRDDVWNMSCPSGRDSGRKPGVNCFFYDSASVLRDHDFGAGPVVFRQGGRDVVLAGQKSGDVWALDAGSGKVLWRRTFGPGTALGGVHWGIATDGVRVFAPVSDPGVPDAVSGAGLHAIDVASGRIAWEWKAGADCGGGRDARVAGCAFHYGLSAAPLVIDGAVLAGSLDGKLWIFDAATGKVLGVHDTAQPFKPVNGLPGAGGSIDATGVFAGDGMVFVNSGYGQFNQQAGNVLVAFRPKR</sequence>
<dbReference type="RefSeq" id="WP_111456648.1">
    <property type="nucleotide sequence ID" value="NZ_QFYP01000001.1"/>
</dbReference>
<reference evidence="12" key="1">
    <citation type="submission" date="2018-05" db="EMBL/GenBank/DDBJ databases">
        <authorList>
            <person name="Li X."/>
        </authorList>
    </citation>
    <scope>NUCLEOTIDE SEQUENCE [LARGE SCALE GENOMIC DNA]</scope>
    <source>
        <strain evidence="12">HKS-05</strain>
    </source>
</reference>
<dbReference type="Gene3D" id="1.10.760.10">
    <property type="entry name" value="Cytochrome c-like domain"/>
    <property type="match status" value="1"/>
</dbReference>
<comment type="similarity">
    <text evidence="2">Belongs to the bacterial PQQ dehydrogenase family.</text>
</comment>
<dbReference type="Gene3D" id="2.140.10.10">
    <property type="entry name" value="Quinoprotein alcohol dehydrogenase-like superfamily"/>
    <property type="match status" value="2"/>
</dbReference>
<proteinExistence type="inferred from homology"/>
<gene>
    <name evidence="11" type="ORF">DJ021_05810</name>
</gene>
<dbReference type="PANTHER" id="PTHR32303">
    <property type="entry name" value="QUINOPROTEIN ALCOHOL DEHYDROGENASE (CYTOCHROME C)"/>
    <property type="match status" value="1"/>
</dbReference>
<evidence type="ECO:0000256" key="7">
    <source>
        <dbReference type="ARBA" id="ARBA00023004"/>
    </source>
</evidence>
<dbReference type="GO" id="GO:0009055">
    <property type="term" value="F:electron transfer activity"/>
    <property type="evidence" value="ECO:0007669"/>
    <property type="project" value="InterPro"/>
</dbReference>
<organism evidence="11 12">
    <name type="scientific">Phenylobacterium hankyongense</name>
    <dbReference type="NCBI Taxonomy" id="1813876"/>
    <lineage>
        <taxon>Bacteria</taxon>
        <taxon>Pseudomonadati</taxon>
        <taxon>Pseudomonadota</taxon>
        <taxon>Alphaproteobacteria</taxon>
        <taxon>Caulobacterales</taxon>
        <taxon>Caulobacteraceae</taxon>
        <taxon>Phenylobacterium</taxon>
    </lineage>
</organism>
<evidence type="ECO:0000256" key="3">
    <source>
        <dbReference type="ARBA" id="ARBA00022617"/>
    </source>
</evidence>
<evidence type="ECO:0000256" key="5">
    <source>
        <dbReference type="ARBA" id="ARBA00022729"/>
    </source>
</evidence>
<dbReference type="InterPro" id="IPR036909">
    <property type="entry name" value="Cyt_c-like_dom_sf"/>
</dbReference>
<dbReference type="SUPFAM" id="SSF46626">
    <property type="entry name" value="Cytochrome c"/>
    <property type="match status" value="1"/>
</dbReference>
<evidence type="ECO:0000256" key="8">
    <source>
        <dbReference type="PROSITE-ProRule" id="PRU00433"/>
    </source>
</evidence>
<keyword evidence="3 8" id="KW-0349">Heme</keyword>
<dbReference type="Proteomes" id="UP000249842">
    <property type="component" value="Unassembled WGS sequence"/>
</dbReference>
<protein>
    <recommendedName>
        <fullName evidence="10">Cytochrome c domain-containing protein</fullName>
    </recommendedName>
</protein>
<feature type="chain" id="PRO_5016300674" description="Cytochrome c domain-containing protein" evidence="9">
    <location>
        <begin position="32"/>
        <end position="640"/>
    </location>
</feature>
<dbReference type="PANTHER" id="PTHR32303:SF10">
    <property type="entry name" value="OUTER MEMBRANE PROTEIN ASSEMBLY FACTOR BAMB"/>
    <property type="match status" value="1"/>
</dbReference>
<keyword evidence="7 8" id="KW-0408">Iron</keyword>
<dbReference type="EMBL" id="QFYP01000001">
    <property type="protein sequence ID" value="RAK59355.1"/>
    <property type="molecule type" value="Genomic_DNA"/>
</dbReference>
<dbReference type="InterPro" id="IPR018391">
    <property type="entry name" value="PQQ_b-propeller_rpt"/>
</dbReference>
<dbReference type="Pfam" id="PF13442">
    <property type="entry name" value="Cytochrome_CBB3"/>
    <property type="match status" value="1"/>
</dbReference>
<evidence type="ECO:0000256" key="1">
    <source>
        <dbReference type="ARBA" id="ARBA00001931"/>
    </source>
</evidence>
<evidence type="ECO:0000256" key="2">
    <source>
        <dbReference type="ARBA" id="ARBA00008156"/>
    </source>
</evidence>
<accession>A0A328AYJ4</accession>
<dbReference type="Pfam" id="PF01011">
    <property type="entry name" value="PQQ"/>
    <property type="match status" value="1"/>
</dbReference>